<dbReference type="InterPro" id="IPR058570">
    <property type="entry name" value="HROB_OB"/>
</dbReference>
<sequence length="431" mass="48391">MFNNPNVDENDEILLNVAFDEDESSTPLKRASQPIDGCVAKKPKLDDSWDSESSPSIVIQQKSNHTKCYTPNTAKRLFPGPAGLFADEDPSIASSQLEICSQKSSTIFKGGPWEEMSKDFKISNSSHLYDRFNIAWIKREANANAFAVHKAPFLAGVLVSLEVTKDQKHKSVNVTLKDFSGTIQGNIVYSLYEQHANFLILGSVLVLAKFGVLSCSCEKCDNHHLTINSKNLSAVYKQGEKTVINEIVPQEVLTEYESRKKEIAIINVRNRNILKCNSYNDVCKRPFNNTFIAKTCQKSANSPISNDNNSVLLDNRHKPLFTFKKNPTTVQNSGISDFLLEDKQKPEISDNQINREEMVTGTKKFTFKKTSNKAVNNNCNLVNGENNFLSCLKPKEDVNLTIENDSIEQEQIWKEALEDVDLNSLFSDDFG</sequence>
<proteinExistence type="predicted"/>
<reference evidence="2" key="1">
    <citation type="submission" date="2022-01" db="EMBL/GenBank/DDBJ databases">
        <authorList>
            <person name="King R."/>
        </authorList>
    </citation>
    <scope>NUCLEOTIDE SEQUENCE</scope>
</reference>
<protein>
    <recommendedName>
        <fullName evidence="1">Homologous recombination OB-fold protein OB-fold domain-containing protein</fullName>
    </recommendedName>
</protein>
<evidence type="ECO:0000313" key="2">
    <source>
        <dbReference type="EMBL" id="CAG9770437.1"/>
    </source>
</evidence>
<dbReference type="Pfam" id="PF15072">
    <property type="entry name" value="HROB"/>
    <property type="match status" value="1"/>
</dbReference>
<feature type="domain" description="Homologous recombination OB-fold protein OB-fold" evidence="1">
    <location>
        <begin position="150"/>
        <end position="238"/>
    </location>
</feature>
<dbReference type="AlphaFoldDB" id="A0A9N9MS63"/>
<dbReference type="InterPro" id="IPR028045">
    <property type="entry name" value="HROB"/>
</dbReference>
<organism evidence="2 3">
    <name type="scientific">Ceutorhynchus assimilis</name>
    <name type="common">cabbage seed weevil</name>
    <dbReference type="NCBI Taxonomy" id="467358"/>
    <lineage>
        <taxon>Eukaryota</taxon>
        <taxon>Metazoa</taxon>
        <taxon>Ecdysozoa</taxon>
        <taxon>Arthropoda</taxon>
        <taxon>Hexapoda</taxon>
        <taxon>Insecta</taxon>
        <taxon>Pterygota</taxon>
        <taxon>Neoptera</taxon>
        <taxon>Endopterygota</taxon>
        <taxon>Coleoptera</taxon>
        <taxon>Polyphaga</taxon>
        <taxon>Cucujiformia</taxon>
        <taxon>Curculionidae</taxon>
        <taxon>Ceutorhynchinae</taxon>
        <taxon>Ceutorhynchus</taxon>
    </lineage>
</organism>
<evidence type="ECO:0000259" key="1">
    <source>
        <dbReference type="Pfam" id="PF15072"/>
    </source>
</evidence>
<dbReference type="Proteomes" id="UP001152799">
    <property type="component" value="Chromosome 6"/>
</dbReference>
<dbReference type="PANTHER" id="PTHR14523:SF1">
    <property type="entry name" value="HOMOLOGOUS RECOMBINATION OB-FOLD PROTEIN"/>
    <property type="match status" value="1"/>
</dbReference>
<keyword evidence="3" id="KW-1185">Reference proteome</keyword>
<gene>
    <name evidence="2" type="ORF">CEUTPL_LOCUS10890</name>
</gene>
<dbReference type="GO" id="GO:0000725">
    <property type="term" value="P:recombinational repair"/>
    <property type="evidence" value="ECO:0007669"/>
    <property type="project" value="InterPro"/>
</dbReference>
<evidence type="ECO:0000313" key="3">
    <source>
        <dbReference type="Proteomes" id="UP001152799"/>
    </source>
</evidence>
<accession>A0A9N9MS63</accession>
<dbReference type="PANTHER" id="PTHR14523">
    <property type="entry name" value="UNCHARACTERIZED PROTEIN C17ORF53 HOMOLOG"/>
    <property type="match status" value="1"/>
</dbReference>
<dbReference type="EMBL" id="OU892282">
    <property type="protein sequence ID" value="CAG9770437.1"/>
    <property type="molecule type" value="Genomic_DNA"/>
</dbReference>
<name>A0A9N9MS63_9CUCU</name>
<dbReference type="OrthoDB" id="21443at2759"/>